<protein>
    <recommendedName>
        <fullName evidence="3">HTH cro/C1-type domain-containing protein</fullName>
    </recommendedName>
</protein>
<dbReference type="OrthoDB" id="1122522at2"/>
<keyword evidence="2" id="KW-0175">Coiled coil</keyword>
<accession>A0A0L8V4J2</accession>
<dbReference type="Proteomes" id="UP000036958">
    <property type="component" value="Unassembled WGS sequence"/>
</dbReference>
<proteinExistence type="predicted"/>
<comment type="caution">
    <text evidence="4">The sequence shown here is derived from an EMBL/GenBank/DDBJ whole genome shotgun (WGS) entry which is preliminary data.</text>
</comment>
<sequence>MDIMDTARLNIKKHRELKGLRQQDLADKLNINIRSYQNLESGSTKLDLERLEQIAEVLEAPVEDLLKQEGVYIHQEIQEIKDTGSGFVYHQEISSNLFDKLLAAKDTEVELLKKENKYLKEKLDQLLGLVGKKG</sequence>
<dbReference type="InterPro" id="IPR001387">
    <property type="entry name" value="Cro/C1-type_HTH"/>
</dbReference>
<evidence type="ECO:0000313" key="4">
    <source>
        <dbReference type="EMBL" id="KOH43268.1"/>
    </source>
</evidence>
<dbReference type="RefSeq" id="WP_053187053.1">
    <property type="nucleotide sequence ID" value="NZ_LGIA01000193.1"/>
</dbReference>
<dbReference type="CDD" id="cd00093">
    <property type="entry name" value="HTH_XRE"/>
    <property type="match status" value="1"/>
</dbReference>
<dbReference type="Pfam" id="PF01381">
    <property type="entry name" value="HTH_3"/>
    <property type="match status" value="1"/>
</dbReference>
<dbReference type="AlphaFoldDB" id="A0A0L8V4J2"/>
<keyword evidence="5" id="KW-1185">Reference proteome</keyword>
<name>A0A0L8V4J2_9BACT</name>
<feature type="coiled-coil region" evidence="2">
    <location>
        <begin position="102"/>
        <end position="129"/>
    </location>
</feature>
<keyword evidence="1" id="KW-0238">DNA-binding</keyword>
<organism evidence="4 5">
    <name type="scientific">Sunxiuqinia dokdonensis</name>
    <dbReference type="NCBI Taxonomy" id="1409788"/>
    <lineage>
        <taxon>Bacteria</taxon>
        <taxon>Pseudomonadati</taxon>
        <taxon>Bacteroidota</taxon>
        <taxon>Bacteroidia</taxon>
        <taxon>Marinilabiliales</taxon>
        <taxon>Prolixibacteraceae</taxon>
        <taxon>Sunxiuqinia</taxon>
    </lineage>
</organism>
<dbReference type="SUPFAM" id="SSF47413">
    <property type="entry name" value="lambda repressor-like DNA-binding domains"/>
    <property type="match status" value="1"/>
</dbReference>
<feature type="domain" description="HTH cro/C1-type" evidence="3">
    <location>
        <begin position="11"/>
        <end position="65"/>
    </location>
</feature>
<evidence type="ECO:0000256" key="2">
    <source>
        <dbReference type="SAM" id="Coils"/>
    </source>
</evidence>
<dbReference type="EMBL" id="LGIA01000193">
    <property type="protein sequence ID" value="KOH43268.1"/>
    <property type="molecule type" value="Genomic_DNA"/>
</dbReference>
<gene>
    <name evidence="4" type="ORF">NC99_38980</name>
</gene>
<dbReference type="PANTHER" id="PTHR46558">
    <property type="entry name" value="TRACRIPTIONAL REGULATORY PROTEIN-RELATED-RELATED"/>
    <property type="match status" value="1"/>
</dbReference>
<dbReference type="InterPro" id="IPR010982">
    <property type="entry name" value="Lambda_DNA-bd_dom_sf"/>
</dbReference>
<reference evidence="5" key="1">
    <citation type="submission" date="2015-07" db="EMBL/GenBank/DDBJ databases">
        <title>Genome sequencing of Sunxiuqinia dokdonensis strain SK.</title>
        <authorList>
            <person name="Ahn S."/>
            <person name="Kim B.-C."/>
        </authorList>
    </citation>
    <scope>NUCLEOTIDE SEQUENCE [LARGE SCALE GENOMIC DNA]</scope>
    <source>
        <strain evidence="5">SK</strain>
    </source>
</reference>
<evidence type="ECO:0000313" key="5">
    <source>
        <dbReference type="Proteomes" id="UP000036958"/>
    </source>
</evidence>
<dbReference type="Gene3D" id="1.10.260.40">
    <property type="entry name" value="lambda repressor-like DNA-binding domains"/>
    <property type="match status" value="1"/>
</dbReference>
<dbReference type="PANTHER" id="PTHR46558:SF14">
    <property type="entry name" value="HTH-TYPE TRANSCRIPTIONAL REGULATOR ANSR"/>
    <property type="match status" value="1"/>
</dbReference>
<dbReference type="PROSITE" id="PS50943">
    <property type="entry name" value="HTH_CROC1"/>
    <property type="match status" value="1"/>
</dbReference>
<evidence type="ECO:0000259" key="3">
    <source>
        <dbReference type="PROSITE" id="PS50943"/>
    </source>
</evidence>
<dbReference type="GO" id="GO:0003677">
    <property type="term" value="F:DNA binding"/>
    <property type="evidence" value="ECO:0007669"/>
    <property type="project" value="UniProtKB-KW"/>
</dbReference>
<evidence type="ECO:0000256" key="1">
    <source>
        <dbReference type="ARBA" id="ARBA00023125"/>
    </source>
</evidence>
<dbReference type="SMART" id="SM00530">
    <property type="entry name" value="HTH_XRE"/>
    <property type="match status" value="1"/>
</dbReference>